<protein>
    <submittedName>
        <fullName evidence="1">CRISPR system Cascade subunit CasA</fullName>
    </submittedName>
</protein>
<accession>A0A852U3I1</accession>
<dbReference type="AlphaFoldDB" id="A0A852U3I1"/>
<comment type="caution">
    <text evidence="1">The sequence shown here is derived from an EMBL/GenBank/DDBJ whole genome shotgun (WGS) entry which is preliminary data.</text>
</comment>
<dbReference type="CDD" id="cd09729">
    <property type="entry name" value="Cse1_I-E"/>
    <property type="match status" value="1"/>
</dbReference>
<dbReference type="EMBL" id="JACCCC010000001">
    <property type="protein sequence ID" value="NYE50741.1"/>
    <property type="molecule type" value="Genomic_DNA"/>
</dbReference>
<gene>
    <name evidence="1" type="ORF">HDA32_005861</name>
</gene>
<organism evidence="1 2">
    <name type="scientific">Spinactinospora alkalitolerans</name>
    <dbReference type="NCBI Taxonomy" id="687207"/>
    <lineage>
        <taxon>Bacteria</taxon>
        <taxon>Bacillati</taxon>
        <taxon>Actinomycetota</taxon>
        <taxon>Actinomycetes</taxon>
        <taxon>Streptosporangiales</taxon>
        <taxon>Nocardiopsidaceae</taxon>
        <taxon>Spinactinospora</taxon>
    </lineage>
</organism>
<evidence type="ECO:0000313" key="1">
    <source>
        <dbReference type="EMBL" id="NYE50741.1"/>
    </source>
</evidence>
<dbReference type="Proteomes" id="UP000589036">
    <property type="component" value="Unassembled WGS sequence"/>
</dbReference>
<reference evidence="1 2" key="1">
    <citation type="submission" date="2020-07" db="EMBL/GenBank/DDBJ databases">
        <title>Sequencing the genomes of 1000 actinobacteria strains.</title>
        <authorList>
            <person name="Klenk H.-P."/>
        </authorList>
    </citation>
    <scope>NUCLEOTIDE SEQUENCE [LARGE SCALE GENOMIC DNA]</scope>
    <source>
        <strain evidence="1 2">CXB654</strain>
    </source>
</reference>
<dbReference type="Gene3D" id="1.10.132.100">
    <property type="match status" value="1"/>
</dbReference>
<dbReference type="RefSeq" id="WP_179646175.1">
    <property type="nucleotide sequence ID" value="NZ_BAAAYY010000045.1"/>
</dbReference>
<sequence>MPNESPALSFDLTARPWIPVQRLNGSEEELSLLEVFEQAEQLRRIVGDVPTQEFALMRLLLAILHDALKGPADPEEWHELWEEDGLPVDRISAYLHQHRDRFDLLHPQTPFFQVAGLRTAKDEFSSLDRIVADVPNGEPFFTMRARGTDRLGFAEAARWVVHAHAYDPSGIKSGAAGDPRAKGGKGYPQGVGWAGNLGGVLAEGDHLRETLLLNLVAADTDNLKIDEDDRPAWRRAPNGAAAADPKELAARPTGPRDLYTWQSRRLRLHYDAEGVHGVLLAYGDPLPARNMHNREPMTAWRRSPAQEKKLGAAQVYLPREHDPTRSAWRGLGALVTGRVRNAEQRREAAEVVRPRILDWVARLANEGFLDDEHFIRARVFGAVYGTQLSVIDEIVDDAIAMAVVVLHERDAELGHTAVRAVDDAEEAVTALGDLATGLAQAAGAETEAPRATARDLGFGKLDGHFRDWLAKLTSDKDPEEYRREWQCRVHSTISRIADRLVNEAGEAAWTGRVTEAKSGSLWLTASRADLRFRAELRKALPMSTTEQTGEAPA</sequence>
<dbReference type="NCBIfam" id="TIGR02547">
    <property type="entry name" value="casA_cse1"/>
    <property type="match status" value="1"/>
</dbReference>
<proteinExistence type="predicted"/>
<evidence type="ECO:0000313" key="2">
    <source>
        <dbReference type="Proteomes" id="UP000589036"/>
    </source>
</evidence>
<dbReference type="InterPro" id="IPR013381">
    <property type="entry name" value="CRISPR-assoc_prot_Cse1"/>
</dbReference>
<name>A0A852U3I1_9ACTN</name>
<dbReference type="Pfam" id="PF09481">
    <property type="entry name" value="CRISPR_Cse1"/>
    <property type="match status" value="1"/>
</dbReference>
<keyword evidence="2" id="KW-1185">Reference proteome</keyword>